<dbReference type="InterPro" id="IPR016047">
    <property type="entry name" value="M23ase_b-sheet_dom"/>
</dbReference>
<dbReference type="SMART" id="SM00257">
    <property type="entry name" value="LysM"/>
    <property type="match status" value="1"/>
</dbReference>
<dbReference type="SUPFAM" id="SSF51261">
    <property type="entry name" value="Duplicated hybrid motif"/>
    <property type="match status" value="1"/>
</dbReference>
<dbReference type="RefSeq" id="WP_119912155.1">
    <property type="nucleotide sequence ID" value="NZ_QZCH01000032.1"/>
</dbReference>
<reference evidence="4 5" key="2">
    <citation type="submission" date="2019-01" db="EMBL/GenBank/DDBJ databases">
        <title>Motilimonas pumilus sp. nov., isolated from the gut of sea cucumber (Apostichopus japonicus).</title>
        <authorList>
            <person name="Wang F.-Q."/>
            <person name="Ren L.-H."/>
            <person name="Lin Y.-W."/>
            <person name="Sun G.-H."/>
            <person name="Du Z.-J."/>
            <person name="Zhao J.-X."/>
            <person name="Liu X.-J."/>
            <person name="Liu L.-J."/>
        </authorList>
    </citation>
    <scope>NUCLEOTIDE SEQUENCE [LARGE SCALE GENOMIC DNA]</scope>
    <source>
        <strain evidence="4 5">PLHSC7-2</strain>
    </source>
</reference>
<dbReference type="Proteomes" id="UP000283255">
    <property type="component" value="Unassembled WGS sequence"/>
</dbReference>
<evidence type="ECO:0000256" key="2">
    <source>
        <dbReference type="SAM" id="MobiDB-lite"/>
    </source>
</evidence>
<dbReference type="OrthoDB" id="9795421at2"/>
<dbReference type="InterPro" id="IPR036779">
    <property type="entry name" value="LysM_dom_sf"/>
</dbReference>
<feature type="compositionally biased region" description="Basic and acidic residues" evidence="2">
    <location>
        <begin position="138"/>
        <end position="152"/>
    </location>
</feature>
<dbReference type="Pfam" id="PF01476">
    <property type="entry name" value="LysM"/>
    <property type="match status" value="1"/>
</dbReference>
<dbReference type="PROSITE" id="PS51257">
    <property type="entry name" value="PROKAR_LIPOPROTEIN"/>
    <property type="match status" value="1"/>
</dbReference>
<gene>
    <name evidence="4" type="ORF">D1Z90_17835</name>
</gene>
<accession>A0A418YAK8</accession>
<evidence type="ECO:0000313" key="4">
    <source>
        <dbReference type="EMBL" id="RJG39995.1"/>
    </source>
</evidence>
<dbReference type="InterPro" id="IPR011055">
    <property type="entry name" value="Dup_hybrid_motif"/>
</dbReference>
<feature type="compositionally biased region" description="Low complexity" evidence="2">
    <location>
        <begin position="106"/>
        <end position="118"/>
    </location>
</feature>
<dbReference type="PANTHER" id="PTHR21666">
    <property type="entry name" value="PEPTIDASE-RELATED"/>
    <property type="match status" value="1"/>
</dbReference>
<feature type="compositionally biased region" description="Basic residues" evidence="2">
    <location>
        <begin position="119"/>
        <end position="137"/>
    </location>
</feature>
<dbReference type="EMBL" id="QZCH01000032">
    <property type="protein sequence ID" value="RJG39995.1"/>
    <property type="molecule type" value="Genomic_DNA"/>
</dbReference>
<organism evidence="4 5">
    <name type="scientific">Motilimonas pumila</name>
    <dbReference type="NCBI Taxonomy" id="2303987"/>
    <lineage>
        <taxon>Bacteria</taxon>
        <taxon>Pseudomonadati</taxon>
        <taxon>Pseudomonadota</taxon>
        <taxon>Gammaproteobacteria</taxon>
        <taxon>Alteromonadales</taxon>
        <taxon>Alteromonadales genera incertae sedis</taxon>
        <taxon>Motilimonas</taxon>
    </lineage>
</organism>
<dbReference type="CDD" id="cd00118">
    <property type="entry name" value="LysM"/>
    <property type="match status" value="1"/>
</dbReference>
<sequence length="289" mass="31578">MKTGFNTYIGKHFVALVAVLALTVGCSSSHKPAPVKSAGKYSKQNYGQLKGTTYKVKPGDTLFAIAFRTGKSYKDIAVYNGIKPPYTIFVGQTLRLTPSTYNVAGTGSKAKNTASASKKQTKKVKNTASTKKQKNSKKTLEQQKRKEYAEKTNNKKANTANAFPAKVSTWQWPTSGKIIQGFSSSEQGNKGIDIAGKRGQVVKAAANGKVVYAGSALRGYGKLIIIKHNEDYLSAYAHNNKLLVKEQQTVKVGQQIAEMGSTGTTNVRLHFEIRYRGKSVNPMRYLPKK</sequence>
<protein>
    <submittedName>
        <fullName evidence="4">LysM peptidoglycan-binding domain-containing protein</fullName>
    </submittedName>
</protein>
<name>A0A418YAK8_9GAMM</name>
<dbReference type="InterPro" id="IPR018392">
    <property type="entry name" value="LysM"/>
</dbReference>
<feature type="domain" description="LysM" evidence="3">
    <location>
        <begin position="52"/>
        <end position="96"/>
    </location>
</feature>
<dbReference type="AlphaFoldDB" id="A0A418YAK8"/>
<dbReference type="PROSITE" id="PS51782">
    <property type="entry name" value="LYSM"/>
    <property type="match status" value="1"/>
</dbReference>
<dbReference type="GO" id="GO:0009279">
    <property type="term" value="C:cell outer membrane"/>
    <property type="evidence" value="ECO:0007669"/>
    <property type="project" value="TreeGrafter"/>
</dbReference>
<dbReference type="Gene3D" id="2.70.70.10">
    <property type="entry name" value="Glucose Permease (Domain IIA)"/>
    <property type="match status" value="1"/>
</dbReference>
<dbReference type="Gene3D" id="3.10.350.10">
    <property type="entry name" value="LysM domain"/>
    <property type="match status" value="1"/>
</dbReference>
<dbReference type="PANTHER" id="PTHR21666:SF263">
    <property type="entry name" value="MUREIN HYDROLASE ACTIVATOR NLPD"/>
    <property type="match status" value="1"/>
</dbReference>
<reference evidence="4 5" key="1">
    <citation type="submission" date="2018-09" db="EMBL/GenBank/DDBJ databases">
        <authorList>
            <person name="Wang F."/>
        </authorList>
    </citation>
    <scope>NUCLEOTIDE SEQUENCE [LARGE SCALE GENOMIC DNA]</scope>
    <source>
        <strain evidence="4 5">PLHSC7-2</strain>
    </source>
</reference>
<dbReference type="CDD" id="cd12797">
    <property type="entry name" value="M23_peptidase"/>
    <property type="match status" value="1"/>
</dbReference>
<evidence type="ECO:0000313" key="5">
    <source>
        <dbReference type="Proteomes" id="UP000283255"/>
    </source>
</evidence>
<dbReference type="GO" id="GO:0032153">
    <property type="term" value="C:cell division site"/>
    <property type="evidence" value="ECO:0007669"/>
    <property type="project" value="TreeGrafter"/>
</dbReference>
<comment type="caution">
    <text evidence="4">The sequence shown here is derived from an EMBL/GenBank/DDBJ whole genome shotgun (WGS) entry which is preliminary data.</text>
</comment>
<feature type="region of interest" description="Disordered" evidence="2">
    <location>
        <begin position="101"/>
        <end position="152"/>
    </location>
</feature>
<comment type="similarity">
    <text evidence="1">Belongs to the E.coli NlpD/Haemophilus LppB family.</text>
</comment>
<dbReference type="InterPro" id="IPR050570">
    <property type="entry name" value="Cell_wall_metabolism_enzyme"/>
</dbReference>
<evidence type="ECO:0000256" key="1">
    <source>
        <dbReference type="ARBA" id="ARBA00038420"/>
    </source>
</evidence>
<dbReference type="GO" id="GO:0004222">
    <property type="term" value="F:metalloendopeptidase activity"/>
    <property type="evidence" value="ECO:0007669"/>
    <property type="project" value="TreeGrafter"/>
</dbReference>
<dbReference type="Pfam" id="PF01551">
    <property type="entry name" value="Peptidase_M23"/>
    <property type="match status" value="1"/>
</dbReference>
<proteinExistence type="inferred from homology"/>
<evidence type="ECO:0000259" key="3">
    <source>
        <dbReference type="PROSITE" id="PS51782"/>
    </source>
</evidence>
<keyword evidence="5" id="KW-1185">Reference proteome</keyword>